<evidence type="ECO:0000256" key="3">
    <source>
        <dbReference type="ARBA" id="ARBA00022692"/>
    </source>
</evidence>
<dbReference type="InterPro" id="IPR007156">
    <property type="entry name" value="MamQ_LemA"/>
</dbReference>
<dbReference type="Proteomes" id="UP000269226">
    <property type="component" value="Chromosome"/>
</dbReference>
<gene>
    <name evidence="6" type="ORF">DAT561_1442</name>
</gene>
<comment type="subcellular location">
    <subcellularLocation>
        <location evidence="1">Membrane</location>
        <topology evidence="1">Single-pass membrane protein</topology>
    </subcellularLocation>
</comment>
<reference evidence="6 7" key="1">
    <citation type="submission" date="2018-01" db="EMBL/GenBank/DDBJ databases">
        <title>Whole genome sequence of Melissococcus plutonius DAT561.</title>
        <authorList>
            <person name="Okumura K."/>
            <person name="Takamatsu D."/>
            <person name="Okura M."/>
        </authorList>
    </citation>
    <scope>NUCLEOTIDE SEQUENCE [LARGE SCALE GENOMIC DNA]</scope>
    <source>
        <strain evidence="6 7">DAT561</strain>
    </source>
</reference>
<evidence type="ECO:0000256" key="5">
    <source>
        <dbReference type="ARBA" id="ARBA00023136"/>
    </source>
</evidence>
<evidence type="ECO:0000256" key="2">
    <source>
        <dbReference type="ARBA" id="ARBA00008854"/>
    </source>
</evidence>
<proteinExistence type="inferred from homology"/>
<dbReference type="Pfam" id="PF04011">
    <property type="entry name" value="LemA"/>
    <property type="match status" value="1"/>
</dbReference>
<accession>A0A2Z5Y446</accession>
<dbReference type="InterPro" id="IPR023353">
    <property type="entry name" value="LemA-like_dom_sf"/>
</dbReference>
<dbReference type="Gene3D" id="1.20.1440.20">
    <property type="entry name" value="LemA-like domain"/>
    <property type="match status" value="1"/>
</dbReference>
<comment type="similarity">
    <text evidence="2">Belongs to the LemA family.</text>
</comment>
<organism evidence="6 7">
    <name type="scientific">Melissococcus plutonius</name>
    <dbReference type="NCBI Taxonomy" id="33970"/>
    <lineage>
        <taxon>Bacteria</taxon>
        <taxon>Bacillati</taxon>
        <taxon>Bacillota</taxon>
        <taxon>Bacilli</taxon>
        <taxon>Lactobacillales</taxon>
        <taxon>Enterococcaceae</taxon>
        <taxon>Melissococcus</taxon>
    </lineage>
</organism>
<evidence type="ECO:0000256" key="4">
    <source>
        <dbReference type="ARBA" id="ARBA00022989"/>
    </source>
</evidence>
<dbReference type="EMBL" id="AP018492">
    <property type="protein sequence ID" value="BBC61540.1"/>
    <property type="molecule type" value="Genomic_DNA"/>
</dbReference>
<protein>
    <submittedName>
        <fullName evidence="6">LemA family protein</fullName>
    </submittedName>
</protein>
<evidence type="ECO:0000313" key="6">
    <source>
        <dbReference type="EMBL" id="BBC61540.1"/>
    </source>
</evidence>
<name>A0A2Z5Y446_9ENTE</name>
<dbReference type="PANTHER" id="PTHR34478:SF2">
    <property type="entry name" value="MEMBRANE PROTEIN"/>
    <property type="match status" value="1"/>
</dbReference>
<evidence type="ECO:0000256" key="1">
    <source>
        <dbReference type="ARBA" id="ARBA00004167"/>
    </source>
</evidence>
<dbReference type="PANTHER" id="PTHR34478">
    <property type="entry name" value="PROTEIN LEMA"/>
    <property type="match status" value="1"/>
</dbReference>
<keyword evidence="3" id="KW-0812">Transmembrane</keyword>
<dbReference type="GO" id="GO:0016020">
    <property type="term" value="C:membrane"/>
    <property type="evidence" value="ECO:0007669"/>
    <property type="project" value="UniProtKB-SubCell"/>
</dbReference>
<keyword evidence="4" id="KW-1133">Transmembrane helix</keyword>
<sequence length="183" mass="20839">MFGILGLIIVIVIGFIIGTYNSLASEENQVDTTWSQVENVMQRRADLVPNLVNSVKGSMKQEQKVFSDITQARKNYNNAKSPNEKVKANNQLDSSLGLMINVIHENYPKLASNDNVKTLMVQLEGTENRISVERRNYIQEVNNYNQNIVRFPKNIVARLFGFEKKSNFKADEKAKKVPNVNFD</sequence>
<evidence type="ECO:0000313" key="7">
    <source>
        <dbReference type="Proteomes" id="UP000269226"/>
    </source>
</evidence>
<dbReference type="AlphaFoldDB" id="A0A2Z5Y446"/>
<keyword evidence="5" id="KW-0472">Membrane</keyword>
<dbReference type="SUPFAM" id="SSF140478">
    <property type="entry name" value="LemA-like"/>
    <property type="match status" value="1"/>
</dbReference>